<dbReference type="NCBIfam" id="TIGR00154">
    <property type="entry name" value="ispE"/>
    <property type="match status" value="1"/>
</dbReference>
<evidence type="ECO:0000256" key="5">
    <source>
        <dbReference type="ARBA" id="ARBA00022741"/>
    </source>
</evidence>
<dbReference type="InParanoid" id="A0A3M0CWT1"/>
<feature type="domain" description="GHMP kinase N-terminal" evidence="11">
    <location>
        <begin position="72"/>
        <end position="147"/>
    </location>
</feature>
<sequence length="293" mass="31390">MKPLTRVAPAKVNLFLHLTGRRPDGYHLIDSLFVFTEGGDRVYLQDGLVFSFTLDGRFAGALKNAGGAGDGNLMVRAARLLARETNRDLTVHMRLDKKLPVAAGLGGGSSDAATLLTALSDWWGLDMDPERLAALALSLGADVPACLSPHPQRVAGIGEICTPVRLDMPSHIMLVNPGVPLATPDVFRAYRHSDRAFSAVLEDVPVWDMDRIARDTVNGLTEAALACLPSIADMLDILAALNGARLARLSGSGPTCFVLFDSAEAAAVAAADLGRKYPGWWLWPDRLRLDRGA</sequence>
<keyword evidence="14" id="KW-1185">Reference proteome</keyword>
<dbReference type="HAMAP" id="MF_00061">
    <property type="entry name" value="IspE"/>
    <property type="match status" value="1"/>
</dbReference>
<evidence type="ECO:0000256" key="8">
    <source>
        <dbReference type="ARBA" id="ARBA00023229"/>
    </source>
</evidence>
<dbReference type="InterPro" id="IPR013750">
    <property type="entry name" value="GHMP_kinase_C_dom"/>
</dbReference>
<dbReference type="GO" id="GO:0016114">
    <property type="term" value="P:terpenoid biosynthetic process"/>
    <property type="evidence" value="ECO:0007669"/>
    <property type="project" value="UniProtKB-UniRule"/>
</dbReference>
<evidence type="ECO:0000256" key="10">
    <source>
        <dbReference type="HAMAP-Rule" id="MF_00061"/>
    </source>
</evidence>
<comment type="similarity">
    <text evidence="1 10">Belongs to the GHMP kinase family. IspE subfamily.</text>
</comment>
<dbReference type="Pfam" id="PF00288">
    <property type="entry name" value="GHMP_kinases_N"/>
    <property type="match status" value="1"/>
</dbReference>
<evidence type="ECO:0000256" key="6">
    <source>
        <dbReference type="ARBA" id="ARBA00022777"/>
    </source>
</evidence>
<dbReference type="Proteomes" id="UP000271227">
    <property type="component" value="Unassembled WGS sequence"/>
</dbReference>
<dbReference type="AlphaFoldDB" id="A0A3M0CWT1"/>
<dbReference type="InterPro" id="IPR004424">
    <property type="entry name" value="IspE"/>
</dbReference>
<evidence type="ECO:0000256" key="9">
    <source>
        <dbReference type="ARBA" id="ARBA00032554"/>
    </source>
</evidence>
<evidence type="ECO:0000313" key="13">
    <source>
        <dbReference type="EMBL" id="RMB11816.1"/>
    </source>
</evidence>
<comment type="function">
    <text evidence="10">Catalyzes the phosphorylation of the position 2 hydroxy group of 4-diphosphocytidyl-2C-methyl-D-erythritol.</text>
</comment>
<evidence type="ECO:0000313" key="14">
    <source>
        <dbReference type="Proteomes" id="UP000271227"/>
    </source>
</evidence>
<proteinExistence type="inferred from homology"/>
<dbReference type="PANTHER" id="PTHR43527">
    <property type="entry name" value="4-DIPHOSPHOCYTIDYL-2-C-METHYL-D-ERYTHRITOL KINASE, CHLOROPLASTIC"/>
    <property type="match status" value="1"/>
</dbReference>
<dbReference type="Gene3D" id="3.30.70.890">
    <property type="entry name" value="GHMP kinase, C-terminal domain"/>
    <property type="match status" value="1"/>
</dbReference>
<keyword evidence="8 10" id="KW-0414">Isoprene biosynthesis</keyword>
<keyword evidence="7 10" id="KW-0067">ATP-binding</keyword>
<feature type="active site" evidence="10">
    <location>
        <position position="142"/>
    </location>
</feature>
<comment type="caution">
    <text evidence="13">The sequence shown here is derived from an EMBL/GenBank/DDBJ whole genome shotgun (WGS) entry which is preliminary data.</text>
</comment>
<dbReference type="EC" id="2.7.1.148" evidence="2 10"/>
<dbReference type="InterPro" id="IPR014721">
    <property type="entry name" value="Ribsml_uS5_D2-typ_fold_subgr"/>
</dbReference>
<keyword evidence="5 10" id="KW-0547">Nucleotide-binding</keyword>
<dbReference type="SUPFAM" id="SSF54211">
    <property type="entry name" value="Ribosomal protein S5 domain 2-like"/>
    <property type="match status" value="1"/>
</dbReference>
<dbReference type="UniPathway" id="UPA00056">
    <property type="reaction ID" value="UER00094"/>
</dbReference>
<feature type="binding site" evidence="10">
    <location>
        <begin position="100"/>
        <end position="110"/>
    </location>
    <ligand>
        <name>ATP</name>
        <dbReference type="ChEBI" id="CHEBI:30616"/>
    </ligand>
</feature>
<feature type="active site" evidence="10">
    <location>
        <position position="11"/>
    </location>
</feature>
<dbReference type="SUPFAM" id="SSF55060">
    <property type="entry name" value="GHMP Kinase, C-terminal domain"/>
    <property type="match status" value="1"/>
</dbReference>
<reference evidence="13 14" key="1">
    <citation type="submission" date="2018-10" db="EMBL/GenBank/DDBJ databases">
        <title>Genomic Encyclopedia of Archaeal and Bacterial Type Strains, Phase II (KMG-II): from individual species to whole genera.</title>
        <authorList>
            <person name="Goeker M."/>
        </authorList>
    </citation>
    <scope>NUCLEOTIDE SEQUENCE [LARGE SCALE GENOMIC DNA]</scope>
    <source>
        <strain evidence="13 14">DSM 25217</strain>
    </source>
</reference>
<evidence type="ECO:0000259" key="12">
    <source>
        <dbReference type="Pfam" id="PF08544"/>
    </source>
</evidence>
<evidence type="ECO:0000256" key="4">
    <source>
        <dbReference type="ARBA" id="ARBA00022679"/>
    </source>
</evidence>
<dbReference type="RefSeq" id="WP_211332029.1">
    <property type="nucleotide sequence ID" value="NZ_REFR01000009.1"/>
</dbReference>
<feature type="domain" description="GHMP kinase C-terminal" evidence="12">
    <location>
        <begin position="216"/>
        <end position="277"/>
    </location>
</feature>
<comment type="catalytic activity">
    <reaction evidence="10">
        <text>4-CDP-2-C-methyl-D-erythritol + ATP = 4-CDP-2-C-methyl-D-erythritol 2-phosphate + ADP + H(+)</text>
        <dbReference type="Rhea" id="RHEA:18437"/>
        <dbReference type="ChEBI" id="CHEBI:15378"/>
        <dbReference type="ChEBI" id="CHEBI:30616"/>
        <dbReference type="ChEBI" id="CHEBI:57823"/>
        <dbReference type="ChEBI" id="CHEBI:57919"/>
        <dbReference type="ChEBI" id="CHEBI:456216"/>
        <dbReference type="EC" id="2.7.1.148"/>
    </reaction>
</comment>
<dbReference type="InterPro" id="IPR020568">
    <property type="entry name" value="Ribosomal_Su5_D2-typ_SF"/>
</dbReference>
<gene>
    <name evidence="10" type="primary">ispE</name>
    <name evidence="13" type="ORF">BXY39_0301</name>
</gene>
<dbReference type="PANTHER" id="PTHR43527:SF2">
    <property type="entry name" value="4-DIPHOSPHOCYTIDYL-2-C-METHYL-D-ERYTHRITOL KINASE, CHLOROPLASTIC"/>
    <property type="match status" value="1"/>
</dbReference>
<dbReference type="InterPro" id="IPR036554">
    <property type="entry name" value="GHMP_kinase_C_sf"/>
</dbReference>
<dbReference type="Gene3D" id="3.30.230.10">
    <property type="match status" value="1"/>
</dbReference>
<dbReference type="GO" id="GO:0019288">
    <property type="term" value="P:isopentenyl diphosphate biosynthetic process, methylerythritol 4-phosphate pathway"/>
    <property type="evidence" value="ECO:0007669"/>
    <property type="project" value="UniProtKB-UniRule"/>
</dbReference>
<accession>A0A3M0CWT1</accession>
<dbReference type="NCBIfam" id="NF011202">
    <property type="entry name" value="PRK14608.1"/>
    <property type="match status" value="1"/>
</dbReference>
<organism evidence="13 14">
    <name type="scientific">Eilatimonas milleporae</name>
    <dbReference type="NCBI Taxonomy" id="911205"/>
    <lineage>
        <taxon>Bacteria</taxon>
        <taxon>Pseudomonadati</taxon>
        <taxon>Pseudomonadota</taxon>
        <taxon>Alphaproteobacteria</taxon>
        <taxon>Kordiimonadales</taxon>
        <taxon>Kordiimonadaceae</taxon>
        <taxon>Eilatimonas</taxon>
    </lineage>
</organism>
<evidence type="ECO:0000256" key="1">
    <source>
        <dbReference type="ARBA" id="ARBA00009684"/>
    </source>
</evidence>
<dbReference type="Pfam" id="PF08544">
    <property type="entry name" value="GHMP_kinases_C"/>
    <property type="match status" value="1"/>
</dbReference>
<evidence type="ECO:0000256" key="2">
    <source>
        <dbReference type="ARBA" id="ARBA00012052"/>
    </source>
</evidence>
<dbReference type="GO" id="GO:0050515">
    <property type="term" value="F:4-(cytidine 5'-diphospho)-2-C-methyl-D-erythritol kinase activity"/>
    <property type="evidence" value="ECO:0007669"/>
    <property type="project" value="UniProtKB-UniRule"/>
</dbReference>
<dbReference type="InterPro" id="IPR006204">
    <property type="entry name" value="GHMP_kinase_N_dom"/>
</dbReference>
<dbReference type="PIRSF" id="PIRSF010376">
    <property type="entry name" value="IspE"/>
    <property type="match status" value="1"/>
</dbReference>
<comment type="pathway">
    <text evidence="10">Isoprenoid biosynthesis; isopentenyl diphosphate biosynthesis via DXP pathway; isopentenyl diphosphate from 1-deoxy-D-xylulose 5-phosphate: step 3/6.</text>
</comment>
<evidence type="ECO:0000259" key="11">
    <source>
        <dbReference type="Pfam" id="PF00288"/>
    </source>
</evidence>
<evidence type="ECO:0000256" key="7">
    <source>
        <dbReference type="ARBA" id="ARBA00022840"/>
    </source>
</evidence>
<evidence type="ECO:0000256" key="3">
    <source>
        <dbReference type="ARBA" id="ARBA00017473"/>
    </source>
</evidence>
<protein>
    <recommendedName>
        <fullName evidence="3 10">4-diphosphocytidyl-2-C-methyl-D-erythritol kinase</fullName>
        <shortName evidence="10">CMK</shortName>
        <ecNumber evidence="2 10">2.7.1.148</ecNumber>
    </recommendedName>
    <alternativeName>
        <fullName evidence="9 10">4-(cytidine-5'-diphospho)-2-C-methyl-D-erythritol kinase</fullName>
    </alternativeName>
</protein>
<keyword evidence="6 10" id="KW-0418">Kinase</keyword>
<dbReference type="EMBL" id="REFR01000009">
    <property type="protein sequence ID" value="RMB11816.1"/>
    <property type="molecule type" value="Genomic_DNA"/>
</dbReference>
<keyword evidence="4 10" id="KW-0808">Transferase</keyword>
<dbReference type="FunCoup" id="A0A3M0CWT1">
    <property type="interactions" value="276"/>
</dbReference>
<name>A0A3M0CWT1_9PROT</name>
<dbReference type="GO" id="GO:0005524">
    <property type="term" value="F:ATP binding"/>
    <property type="evidence" value="ECO:0007669"/>
    <property type="project" value="UniProtKB-UniRule"/>
</dbReference>